<gene>
    <name evidence="4" type="ORF">GGR20_000430</name>
</gene>
<comment type="similarity">
    <text evidence="2">Belongs to the UPF0174 family.</text>
</comment>
<feature type="domain" description="Ubiquinol-cytochrome c chaperone" evidence="3">
    <location>
        <begin position="44"/>
        <end position="181"/>
    </location>
</feature>
<sequence length="185" mass="20541">MTDTDAERNPMIMSLFRKKTATEPVYAVYSSIVAQSRRPVFYAQWGVPDTVTGRFDMISLHMALLFRRLRNGPAGSREFSQAVFDLFFKDMDRSLREMGVSDLGVPKKIQKMGNIFFGLLAAMNEAMDRNDADALAGVLARNVFDGQDTPELRALADYVFARDAELATQPVEAITAGSIQFEAAA</sequence>
<evidence type="ECO:0000313" key="5">
    <source>
        <dbReference type="Proteomes" id="UP000547011"/>
    </source>
</evidence>
<keyword evidence="5" id="KW-1185">Reference proteome</keyword>
<organism evidence="4 5">
    <name type="scientific">Devosia subaequoris</name>
    <dbReference type="NCBI Taxonomy" id="395930"/>
    <lineage>
        <taxon>Bacteria</taxon>
        <taxon>Pseudomonadati</taxon>
        <taxon>Pseudomonadota</taxon>
        <taxon>Alphaproteobacteria</taxon>
        <taxon>Hyphomicrobiales</taxon>
        <taxon>Devosiaceae</taxon>
        <taxon>Devosia</taxon>
    </lineage>
</organism>
<evidence type="ECO:0000256" key="1">
    <source>
        <dbReference type="ARBA" id="ARBA00006407"/>
    </source>
</evidence>
<accession>A0A7W6IK92</accession>
<dbReference type="PIRSF" id="PIRSF032079">
    <property type="entry name" value="UCP032079"/>
    <property type="match status" value="1"/>
</dbReference>
<dbReference type="InterPro" id="IPR014569">
    <property type="entry name" value="Ubq_cyt-c_CBP3-rel"/>
</dbReference>
<evidence type="ECO:0000313" key="4">
    <source>
        <dbReference type="EMBL" id="MBB4050812.1"/>
    </source>
</evidence>
<dbReference type="Proteomes" id="UP000547011">
    <property type="component" value="Unassembled WGS sequence"/>
</dbReference>
<reference evidence="4 5" key="1">
    <citation type="submission" date="2020-08" db="EMBL/GenBank/DDBJ databases">
        <title>Genomic Encyclopedia of Type Strains, Phase IV (KMG-IV): sequencing the most valuable type-strain genomes for metagenomic binning, comparative biology and taxonomic classification.</title>
        <authorList>
            <person name="Goeker M."/>
        </authorList>
    </citation>
    <scope>NUCLEOTIDE SEQUENCE [LARGE SCALE GENOMIC DNA]</scope>
    <source>
        <strain evidence="4 5">DSM 23447</strain>
    </source>
</reference>
<dbReference type="RefSeq" id="WP_183309582.1">
    <property type="nucleotide sequence ID" value="NZ_JACIEW010000001.1"/>
</dbReference>
<dbReference type="InterPro" id="IPR007129">
    <property type="entry name" value="Ubiqinol_cyt_c_chaperone_CPB3"/>
</dbReference>
<comment type="caution">
    <text evidence="4">The sequence shown here is derived from an EMBL/GenBank/DDBJ whole genome shotgun (WGS) entry which is preliminary data.</text>
</comment>
<dbReference type="Pfam" id="PF03981">
    <property type="entry name" value="Ubiq_cyt_C_chap"/>
    <property type="match status" value="1"/>
</dbReference>
<evidence type="ECO:0000259" key="3">
    <source>
        <dbReference type="Pfam" id="PF03981"/>
    </source>
</evidence>
<comment type="similarity">
    <text evidence="1">Belongs to the CBP3 family.</text>
</comment>
<dbReference type="EMBL" id="JACIEW010000001">
    <property type="protein sequence ID" value="MBB4050812.1"/>
    <property type="molecule type" value="Genomic_DNA"/>
</dbReference>
<evidence type="ECO:0000256" key="2">
    <source>
        <dbReference type="ARBA" id="ARBA00006436"/>
    </source>
</evidence>
<dbReference type="PANTHER" id="PTHR12184:SF1">
    <property type="entry name" value="UBIQUINOL-CYTOCHROME-C REDUCTASE COMPLEX ASSEMBLY FACTOR 1"/>
    <property type="match status" value="1"/>
</dbReference>
<name>A0A7W6IK92_9HYPH</name>
<dbReference type="AlphaFoldDB" id="A0A7W6IK92"/>
<dbReference type="InterPro" id="IPR021150">
    <property type="entry name" value="Ubiq_cyt_c_chap"/>
</dbReference>
<proteinExistence type="inferred from homology"/>
<dbReference type="PANTHER" id="PTHR12184">
    <property type="entry name" value="UBIQUINOL-CYTOCHROME C REDUCTASE COMPLEX ASSEMBLY FACTOR 1 FAMILY MEMBER"/>
    <property type="match status" value="1"/>
</dbReference>
<protein>
    <submittedName>
        <fullName evidence="4">Cytochrome b pre-mRNA-processing protein 3</fullName>
    </submittedName>
</protein>